<evidence type="ECO:0000256" key="6">
    <source>
        <dbReference type="ARBA" id="ARBA00023136"/>
    </source>
</evidence>
<feature type="transmembrane region" description="Helical" evidence="9">
    <location>
        <begin position="18"/>
        <end position="40"/>
    </location>
</feature>
<feature type="transmembrane region" description="Helical" evidence="9">
    <location>
        <begin position="362"/>
        <end position="386"/>
    </location>
</feature>
<dbReference type="PANTHER" id="PTHR42718:SF46">
    <property type="entry name" value="BLR6921 PROTEIN"/>
    <property type="match status" value="1"/>
</dbReference>
<dbReference type="Proteomes" id="UP001596200">
    <property type="component" value="Unassembled WGS sequence"/>
</dbReference>
<evidence type="ECO:0000256" key="4">
    <source>
        <dbReference type="ARBA" id="ARBA00022692"/>
    </source>
</evidence>
<feature type="transmembrane region" description="Helical" evidence="9">
    <location>
        <begin position="332"/>
        <end position="356"/>
    </location>
</feature>
<protein>
    <submittedName>
        <fullName evidence="11">MFS transporter</fullName>
    </submittedName>
</protein>
<comment type="subcellular location">
    <subcellularLocation>
        <location evidence="1">Cell membrane</location>
        <topology evidence="1">Multi-pass membrane protein</topology>
    </subcellularLocation>
</comment>
<feature type="domain" description="Major facilitator superfamily (MFS) profile" evidence="10">
    <location>
        <begin position="15"/>
        <end position="490"/>
    </location>
</feature>
<evidence type="ECO:0000256" key="8">
    <source>
        <dbReference type="SAM" id="MobiDB-lite"/>
    </source>
</evidence>
<proteinExistence type="predicted"/>
<dbReference type="CDD" id="cd17321">
    <property type="entry name" value="MFS_MMR_MDR_like"/>
    <property type="match status" value="1"/>
</dbReference>
<sequence>MSPIPEGAPRPAQRSGSVLACVSVCTALVVGFVAAINLAVPQLAASSLRPTSSDLLWIVDAYVVIFACLVIPAGAAGDKLGRKGVLMAGLGILAFGAVVSAVAPNVPVMLIGRAITGLGAACVLPNCVGVLLHATAPERRPHALAVWAAATGIGGVVGNVGGGAVLSAGSWRALFVAVALVAACCLVWTAWSAPRSARHDRTLDLPGTLLFVAAFVALLIGIIEGPERGWGSTVVLAAFACSILLSLCWVRVELRVAQPMLDPRLFRGAALSSAALGMTITFFGSFGLFYVNASLLQYGRGFSVLQAGLGVIPLTVPLLVGTRYVPGLIRRIGIPATLAAAFALTGAGLLGLSYASTMAYPVYAAGLFVIGLGIMLAVPCLTAQIASALPVERAGIAGGLQSATRELGSALGVAVVGTILTAGFTQHLPADLSRHAPLPRTVREALTLAPADHTAVTEAFTHGANTALRAAALVVLLAGALVVAGARRAHRTAPRYSVAEGPTPPDSAPAS</sequence>
<feature type="region of interest" description="Disordered" evidence="8">
    <location>
        <begin position="492"/>
        <end position="511"/>
    </location>
</feature>
<feature type="transmembrane region" description="Helical" evidence="9">
    <location>
        <begin position="144"/>
        <end position="165"/>
    </location>
</feature>
<comment type="caution">
    <text evidence="11">The sequence shown here is derived from an EMBL/GenBank/DDBJ whole genome shotgun (WGS) entry which is preliminary data.</text>
</comment>
<feature type="transmembrane region" description="Helical" evidence="9">
    <location>
        <begin position="171"/>
        <end position="191"/>
    </location>
</feature>
<feature type="transmembrane region" description="Helical" evidence="9">
    <location>
        <begin position="229"/>
        <end position="250"/>
    </location>
</feature>
<evidence type="ECO:0000256" key="5">
    <source>
        <dbReference type="ARBA" id="ARBA00022989"/>
    </source>
</evidence>
<name>A0ABW1GEW3_9ACTN</name>
<evidence type="ECO:0000313" key="11">
    <source>
        <dbReference type="EMBL" id="MFC5913350.1"/>
    </source>
</evidence>
<feature type="transmembrane region" description="Helical" evidence="9">
    <location>
        <begin position="467"/>
        <end position="486"/>
    </location>
</feature>
<keyword evidence="6 9" id="KW-0472">Membrane</keyword>
<feature type="transmembrane region" description="Helical" evidence="9">
    <location>
        <begin position="110"/>
        <end position="132"/>
    </location>
</feature>
<gene>
    <name evidence="11" type="ORF">ACFP1B_07900</name>
</gene>
<evidence type="ECO:0000256" key="7">
    <source>
        <dbReference type="ARBA" id="ARBA00023251"/>
    </source>
</evidence>
<keyword evidence="12" id="KW-1185">Reference proteome</keyword>
<dbReference type="InterPro" id="IPR036259">
    <property type="entry name" value="MFS_trans_sf"/>
</dbReference>
<dbReference type="PROSITE" id="PS50850">
    <property type="entry name" value="MFS"/>
    <property type="match status" value="1"/>
</dbReference>
<dbReference type="EMBL" id="JBHSPU010000009">
    <property type="protein sequence ID" value="MFC5913350.1"/>
    <property type="molecule type" value="Genomic_DNA"/>
</dbReference>
<organism evidence="11 12">
    <name type="scientific">Streptomyces pulveraceus</name>
    <dbReference type="NCBI Taxonomy" id="68258"/>
    <lineage>
        <taxon>Bacteria</taxon>
        <taxon>Bacillati</taxon>
        <taxon>Actinomycetota</taxon>
        <taxon>Actinomycetes</taxon>
        <taxon>Kitasatosporales</taxon>
        <taxon>Streptomycetaceae</taxon>
        <taxon>Streptomyces</taxon>
    </lineage>
</organism>
<feature type="transmembrane region" description="Helical" evidence="9">
    <location>
        <begin position="55"/>
        <end position="73"/>
    </location>
</feature>
<evidence type="ECO:0000256" key="3">
    <source>
        <dbReference type="ARBA" id="ARBA00022475"/>
    </source>
</evidence>
<dbReference type="Gene3D" id="1.20.1250.20">
    <property type="entry name" value="MFS general substrate transporter like domains"/>
    <property type="match status" value="1"/>
</dbReference>
<keyword evidence="2" id="KW-0813">Transport</keyword>
<accession>A0ABW1GEW3</accession>
<feature type="transmembrane region" description="Helical" evidence="9">
    <location>
        <begin position="203"/>
        <end position="223"/>
    </location>
</feature>
<dbReference type="PANTHER" id="PTHR42718">
    <property type="entry name" value="MAJOR FACILITATOR SUPERFAMILY MULTIDRUG TRANSPORTER MFSC"/>
    <property type="match status" value="1"/>
</dbReference>
<keyword evidence="7" id="KW-0046">Antibiotic resistance</keyword>
<feature type="transmembrane region" description="Helical" evidence="9">
    <location>
        <begin position="270"/>
        <end position="290"/>
    </location>
</feature>
<feature type="transmembrane region" description="Helical" evidence="9">
    <location>
        <begin position="85"/>
        <end position="104"/>
    </location>
</feature>
<evidence type="ECO:0000313" key="12">
    <source>
        <dbReference type="Proteomes" id="UP001596200"/>
    </source>
</evidence>
<keyword evidence="4 9" id="KW-0812">Transmembrane</keyword>
<evidence type="ECO:0000259" key="10">
    <source>
        <dbReference type="PROSITE" id="PS50850"/>
    </source>
</evidence>
<dbReference type="InterPro" id="IPR020846">
    <property type="entry name" value="MFS_dom"/>
</dbReference>
<reference evidence="12" key="1">
    <citation type="journal article" date="2019" name="Int. J. Syst. Evol. Microbiol.">
        <title>The Global Catalogue of Microorganisms (GCM) 10K type strain sequencing project: providing services to taxonomists for standard genome sequencing and annotation.</title>
        <authorList>
            <consortium name="The Broad Institute Genomics Platform"/>
            <consortium name="The Broad Institute Genome Sequencing Center for Infectious Disease"/>
            <person name="Wu L."/>
            <person name="Ma J."/>
        </authorList>
    </citation>
    <scope>NUCLEOTIDE SEQUENCE [LARGE SCALE GENOMIC DNA]</scope>
    <source>
        <strain evidence="12">JCM 4147</strain>
    </source>
</reference>
<evidence type="ECO:0000256" key="9">
    <source>
        <dbReference type="SAM" id="Phobius"/>
    </source>
</evidence>
<dbReference type="RefSeq" id="WP_344512953.1">
    <property type="nucleotide sequence ID" value="NZ_BAAATU010000024.1"/>
</dbReference>
<dbReference type="InterPro" id="IPR011701">
    <property type="entry name" value="MFS"/>
</dbReference>
<dbReference type="SUPFAM" id="SSF103473">
    <property type="entry name" value="MFS general substrate transporter"/>
    <property type="match status" value="1"/>
</dbReference>
<keyword evidence="5 9" id="KW-1133">Transmembrane helix</keyword>
<evidence type="ECO:0000256" key="2">
    <source>
        <dbReference type="ARBA" id="ARBA00022448"/>
    </source>
</evidence>
<feature type="transmembrane region" description="Helical" evidence="9">
    <location>
        <begin position="407"/>
        <end position="428"/>
    </location>
</feature>
<feature type="compositionally biased region" description="Pro residues" evidence="8">
    <location>
        <begin position="502"/>
        <end position="511"/>
    </location>
</feature>
<dbReference type="Pfam" id="PF07690">
    <property type="entry name" value="MFS_1"/>
    <property type="match status" value="1"/>
</dbReference>
<evidence type="ECO:0000256" key="1">
    <source>
        <dbReference type="ARBA" id="ARBA00004651"/>
    </source>
</evidence>
<dbReference type="Gene3D" id="1.20.1720.10">
    <property type="entry name" value="Multidrug resistance protein D"/>
    <property type="match status" value="1"/>
</dbReference>
<feature type="transmembrane region" description="Helical" evidence="9">
    <location>
        <begin position="302"/>
        <end position="320"/>
    </location>
</feature>
<keyword evidence="3" id="KW-1003">Cell membrane</keyword>